<organism evidence="3 4">
    <name type="scientific">Kouleothrix aurantiaca</name>
    <dbReference type="NCBI Taxonomy" id="186479"/>
    <lineage>
        <taxon>Bacteria</taxon>
        <taxon>Bacillati</taxon>
        <taxon>Chloroflexota</taxon>
        <taxon>Chloroflexia</taxon>
        <taxon>Chloroflexales</taxon>
        <taxon>Roseiflexineae</taxon>
        <taxon>Roseiflexaceae</taxon>
        <taxon>Kouleothrix</taxon>
    </lineage>
</organism>
<dbReference type="SUPFAM" id="SSF143120">
    <property type="entry name" value="YefM-like"/>
    <property type="match status" value="1"/>
</dbReference>
<dbReference type="InterPro" id="IPR036165">
    <property type="entry name" value="YefM-like_sf"/>
</dbReference>
<evidence type="ECO:0000256" key="1">
    <source>
        <dbReference type="ARBA" id="ARBA00009981"/>
    </source>
</evidence>
<name>A0A0N8PRG5_9CHLR</name>
<reference evidence="3 4" key="1">
    <citation type="submission" date="2015-09" db="EMBL/GenBank/DDBJ databases">
        <title>Draft genome sequence of Kouleothrix aurantiaca JCM 19913.</title>
        <authorList>
            <person name="Hemp J."/>
        </authorList>
    </citation>
    <scope>NUCLEOTIDE SEQUENCE [LARGE SCALE GENOMIC DNA]</scope>
    <source>
        <strain evidence="3 4">COM-B</strain>
    </source>
</reference>
<accession>A0A0N8PRG5</accession>
<keyword evidence="4" id="KW-1185">Reference proteome</keyword>
<dbReference type="AlphaFoldDB" id="A0A0N8PRG5"/>
<sequence>MARTWQLQEAKNKFSEVVEEALKNGPQLITKRGVETAIVLSYAEYRKLQLAQQPLSAFFRESPLVDSELDLTRDTSAERGTLEL</sequence>
<dbReference type="EMBL" id="LJCR01001706">
    <property type="protein sequence ID" value="KPV49861.1"/>
    <property type="molecule type" value="Genomic_DNA"/>
</dbReference>
<dbReference type="InterPro" id="IPR006442">
    <property type="entry name" value="Antitoxin_Phd/YefM"/>
</dbReference>
<dbReference type="NCBIfam" id="TIGR01552">
    <property type="entry name" value="phd_fam"/>
    <property type="match status" value="1"/>
</dbReference>
<gene>
    <name evidence="3" type="ORF">SE17_30235</name>
</gene>
<dbReference type="PATRIC" id="fig|186479.3.peg.2732"/>
<comment type="similarity">
    <text evidence="1 2">Belongs to the phD/YefM antitoxin family.</text>
</comment>
<evidence type="ECO:0000256" key="2">
    <source>
        <dbReference type="RuleBase" id="RU362080"/>
    </source>
</evidence>
<dbReference type="Pfam" id="PF02604">
    <property type="entry name" value="PhdYeFM_antitox"/>
    <property type="match status" value="1"/>
</dbReference>
<protein>
    <recommendedName>
        <fullName evidence="2">Antitoxin</fullName>
    </recommendedName>
</protein>
<proteinExistence type="inferred from homology"/>
<comment type="caution">
    <text evidence="3">The sequence shown here is derived from an EMBL/GenBank/DDBJ whole genome shotgun (WGS) entry which is preliminary data.</text>
</comment>
<evidence type="ECO:0000313" key="4">
    <source>
        <dbReference type="Proteomes" id="UP000050509"/>
    </source>
</evidence>
<evidence type="ECO:0000313" key="3">
    <source>
        <dbReference type="EMBL" id="KPV49861.1"/>
    </source>
</evidence>
<dbReference type="Gene3D" id="3.40.1620.10">
    <property type="entry name" value="YefM-like domain"/>
    <property type="match status" value="1"/>
</dbReference>
<comment type="function">
    <text evidence="2">Antitoxin component of a type II toxin-antitoxin (TA) system.</text>
</comment>
<dbReference type="Proteomes" id="UP000050509">
    <property type="component" value="Unassembled WGS sequence"/>
</dbReference>